<keyword evidence="3" id="KW-1185">Reference proteome</keyword>
<evidence type="ECO:0000313" key="3">
    <source>
        <dbReference type="Proteomes" id="UP000199053"/>
    </source>
</evidence>
<evidence type="ECO:0000313" key="2">
    <source>
        <dbReference type="EMBL" id="SDK93271.1"/>
    </source>
</evidence>
<gene>
    <name evidence="2" type="ORF">SAMN05660337_1753</name>
</gene>
<dbReference type="Pfam" id="PF13643">
    <property type="entry name" value="DUF4145"/>
    <property type="match status" value="1"/>
</dbReference>
<evidence type="ECO:0000259" key="1">
    <source>
        <dbReference type="Pfam" id="PF13643"/>
    </source>
</evidence>
<dbReference type="Proteomes" id="UP000199053">
    <property type="component" value="Unassembled WGS sequence"/>
</dbReference>
<name>A0A1G9FXU2_9BACT</name>
<feature type="domain" description="DUF4145" evidence="1">
    <location>
        <begin position="140"/>
        <end position="218"/>
    </location>
</feature>
<accession>A0A1G9FXU2</accession>
<dbReference type="AlphaFoldDB" id="A0A1G9FXU2"/>
<sequence length="265" mass="29629">MVIRSKPATVSEKSFNCPCCGAYTSQSWKKLYIEPVGEDGTPFFPAKDFRAIIEAASDVEEDQKNATIDYCEKVNSGIPFLEKQKNSHYSRFLAGNIHLSECYACKKIAVWVYDKLIYPAQKYQVDPNSDMPDDVRCDFEEAALIVNDSPRGAAALLRLAIQKLCKHLGKPGKNINADIASLVQDGLDPMIQKALDVVRIVGNAAVHPAEINLNDNKDIAYQLFSFVNIIVKEMISRPKEIQESFYGQSSTMLEAIEKRDNGKKK</sequence>
<reference evidence="3" key="1">
    <citation type="submission" date="2016-10" db="EMBL/GenBank/DDBJ databases">
        <authorList>
            <person name="Varghese N."/>
            <person name="Submissions S."/>
        </authorList>
    </citation>
    <scope>NUCLEOTIDE SEQUENCE [LARGE SCALE GENOMIC DNA]</scope>
    <source>
        <strain evidence="3">DSM 16995</strain>
    </source>
</reference>
<proteinExistence type="predicted"/>
<dbReference type="EMBL" id="FNGA01000002">
    <property type="protein sequence ID" value="SDK93271.1"/>
    <property type="molecule type" value="Genomic_DNA"/>
</dbReference>
<dbReference type="InterPro" id="IPR025285">
    <property type="entry name" value="DUF4145"/>
</dbReference>
<dbReference type="RefSeq" id="WP_211477656.1">
    <property type="nucleotide sequence ID" value="NZ_FNGA01000002.1"/>
</dbReference>
<organism evidence="2 3">
    <name type="scientific">Maridesulfovibrio ferrireducens</name>
    <dbReference type="NCBI Taxonomy" id="246191"/>
    <lineage>
        <taxon>Bacteria</taxon>
        <taxon>Pseudomonadati</taxon>
        <taxon>Thermodesulfobacteriota</taxon>
        <taxon>Desulfovibrionia</taxon>
        <taxon>Desulfovibrionales</taxon>
        <taxon>Desulfovibrionaceae</taxon>
        <taxon>Maridesulfovibrio</taxon>
    </lineage>
</organism>
<protein>
    <recommendedName>
        <fullName evidence="1">DUF4145 domain-containing protein</fullName>
    </recommendedName>
</protein>